<evidence type="ECO:0000256" key="2">
    <source>
        <dbReference type="ARBA" id="ARBA00023015"/>
    </source>
</evidence>
<feature type="domain" description="HTH lysR-type" evidence="4">
    <location>
        <begin position="1"/>
        <end position="40"/>
    </location>
</feature>
<comment type="similarity">
    <text evidence="1">Belongs to the LysR transcriptional regulatory family.</text>
</comment>
<evidence type="ECO:0000313" key="5">
    <source>
        <dbReference type="EMBL" id="POO49929.1"/>
    </source>
</evidence>
<dbReference type="PROSITE" id="PS50931">
    <property type="entry name" value="HTH_LYSR"/>
    <property type="match status" value="1"/>
</dbReference>
<proteinExistence type="inferred from homology"/>
<comment type="caution">
    <text evidence="5">The sequence shown here is derived from an EMBL/GenBank/DDBJ whole genome shotgun (WGS) entry which is preliminary data.</text>
</comment>
<evidence type="ECO:0000256" key="3">
    <source>
        <dbReference type="ARBA" id="ARBA00023163"/>
    </source>
</evidence>
<dbReference type="GO" id="GO:0000976">
    <property type="term" value="F:transcription cis-regulatory region binding"/>
    <property type="evidence" value="ECO:0007669"/>
    <property type="project" value="TreeGrafter"/>
</dbReference>
<evidence type="ECO:0000259" key="4">
    <source>
        <dbReference type="PROSITE" id="PS50931"/>
    </source>
</evidence>
<sequence>MNFTQAAHDRNITQSALSRRIRQLEQWVGIPLIDRTTPSL</sequence>
<accession>A0AAE5RV78</accession>
<reference evidence="5 6" key="1">
    <citation type="journal article" date="2018" name="Syst. Appl. Microbiol.">
        <title>Agrobacterium rosae sp. nov., isolated from galls on different agricultural crops.</title>
        <authorList>
            <person name="Kuzmanovic N."/>
            <person name="Pulawska J."/>
            <person name="Smalla K."/>
            <person name="Nesme X."/>
        </authorList>
    </citation>
    <scope>NUCLEOTIDE SEQUENCE [LARGE SCALE GENOMIC DNA]</scope>
    <source>
        <strain evidence="5 6">NCPPB 1650</strain>
    </source>
</reference>
<dbReference type="PANTHER" id="PTHR30126">
    <property type="entry name" value="HTH-TYPE TRANSCRIPTIONAL REGULATOR"/>
    <property type="match status" value="1"/>
</dbReference>
<dbReference type="PANTHER" id="PTHR30126:SF2">
    <property type="entry name" value="HTH-TYPE TRANSCRIPTIONAL REGULATOR YJIE"/>
    <property type="match status" value="1"/>
</dbReference>
<keyword evidence="2" id="KW-0805">Transcription regulation</keyword>
<dbReference type="AlphaFoldDB" id="A0AAE5RV78"/>
<dbReference type="EMBL" id="NXEJ01000008">
    <property type="protein sequence ID" value="POO49929.1"/>
    <property type="molecule type" value="Genomic_DNA"/>
</dbReference>
<dbReference type="Proteomes" id="UP000237447">
    <property type="component" value="Unassembled WGS sequence"/>
</dbReference>
<organism evidence="5 6">
    <name type="scientific">Agrobacterium rosae</name>
    <dbReference type="NCBI Taxonomy" id="1972867"/>
    <lineage>
        <taxon>Bacteria</taxon>
        <taxon>Pseudomonadati</taxon>
        <taxon>Pseudomonadota</taxon>
        <taxon>Alphaproteobacteria</taxon>
        <taxon>Hyphomicrobiales</taxon>
        <taxon>Rhizobiaceae</taxon>
        <taxon>Rhizobium/Agrobacterium group</taxon>
        <taxon>Agrobacterium</taxon>
    </lineage>
</organism>
<dbReference type="SUPFAM" id="SSF46785">
    <property type="entry name" value="Winged helix' DNA-binding domain"/>
    <property type="match status" value="1"/>
</dbReference>
<dbReference type="Gene3D" id="1.10.10.10">
    <property type="entry name" value="Winged helix-like DNA-binding domain superfamily/Winged helix DNA-binding domain"/>
    <property type="match status" value="1"/>
</dbReference>
<dbReference type="InterPro" id="IPR036390">
    <property type="entry name" value="WH_DNA-bd_sf"/>
</dbReference>
<dbReference type="InterPro" id="IPR000847">
    <property type="entry name" value="LysR_HTH_N"/>
</dbReference>
<keyword evidence="3" id="KW-0804">Transcription</keyword>
<dbReference type="GO" id="GO:0003700">
    <property type="term" value="F:DNA-binding transcription factor activity"/>
    <property type="evidence" value="ECO:0007669"/>
    <property type="project" value="InterPro"/>
</dbReference>
<evidence type="ECO:0000313" key="6">
    <source>
        <dbReference type="Proteomes" id="UP000237447"/>
    </source>
</evidence>
<evidence type="ECO:0000256" key="1">
    <source>
        <dbReference type="ARBA" id="ARBA00009437"/>
    </source>
</evidence>
<protein>
    <recommendedName>
        <fullName evidence="4">HTH lysR-type domain-containing protein</fullName>
    </recommendedName>
</protein>
<dbReference type="Pfam" id="PF00126">
    <property type="entry name" value="HTH_1"/>
    <property type="match status" value="1"/>
</dbReference>
<dbReference type="InterPro" id="IPR036388">
    <property type="entry name" value="WH-like_DNA-bd_sf"/>
</dbReference>
<gene>
    <name evidence="5" type="ORF">CPJ18_16110</name>
</gene>
<name>A0AAE5RV78_9HYPH</name>
<dbReference type="PRINTS" id="PR00039">
    <property type="entry name" value="HTHLYSR"/>
</dbReference>